<dbReference type="Proteomes" id="UP001223886">
    <property type="component" value="Unassembled WGS sequence"/>
</dbReference>
<proteinExistence type="predicted"/>
<name>A0ABT9M187_9THEO</name>
<sequence>MLFAFAGGNKKAGCISVGVVFCVNIGYNYNNWSI</sequence>
<keyword evidence="2" id="KW-1185">Reference proteome</keyword>
<protein>
    <submittedName>
        <fullName evidence="1">Uncharacterized protein</fullName>
    </submittedName>
</protein>
<gene>
    <name evidence="1" type="ORF">J2S24_000345</name>
</gene>
<dbReference type="EMBL" id="JAURUP010000002">
    <property type="protein sequence ID" value="MDP9749881.1"/>
    <property type="molecule type" value="Genomic_DNA"/>
</dbReference>
<organism evidence="1 2">
    <name type="scientific">Thermoanaerobacter pentosaceus</name>
    <dbReference type="NCBI Taxonomy" id="694059"/>
    <lineage>
        <taxon>Bacteria</taxon>
        <taxon>Bacillati</taxon>
        <taxon>Bacillota</taxon>
        <taxon>Clostridia</taxon>
        <taxon>Thermoanaerobacterales</taxon>
        <taxon>Thermoanaerobacteraceae</taxon>
        <taxon>Thermoanaerobacter</taxon>
    </lineage>
</organism>
<comment type="caution">
    <text evidence="1">The sequence shown here is derived from an EMBL/GenBank/DDBJ whole genome shotgun (WGS) entry which is preliminary data.</text>
</comment>
<evidence type="ECO:0000313" key="2">
    <source>
        <dbReference type="Proteomes" id="UP001223886"/>
    </source>
</evidence>
<accession>A0ABT9M187</accession>
<reference evidence="1 2" key="1">
    <citation type="submission" date="2023-07" db="EMBL/GenBank/DDBJ databases">
        <title>Genomic Encyclopedia of Type Strains, Phase IV (KMG-IV): sequencing the most valuable type-strain genomes for metagenomic binning, comparative biology and taxonomic classification.</title>
        <authorList>
            <person name="Goeker M."/>
        </authorList>
    </citation>
    <scope>NUCLEOTIDE SEQUENCE [LARGE SCALE GENOMIC DNA]</scope>
    <source>
        <strain evidence="1 2">DSM 25963</strain>
    </source>
</reference>
<evidence type="ECO:0000313" key="1">
    <source>
        <dbReference type="EMBL" id="MDP9749881.1"/>
    </source>
</evidence>